<evidence type="ECO:0000313" key="4">
    <source>
        <dbReference type="EMBL" id="MFC5366347.1"/>
    </source>
</evidence>
<evidence type="ECO:0000256" key="1">
    <source>
        <dbReference type="SAM" id="MobiDB-lite"/>
    </source>
</evidence>
<reference evidence="4 5" key="1">
    <citation type="journal article" date="2019" name="Int. J. Syst. Evol. Microbiol.">
        <title>The Global Catalogue of Microorganisms (GCM) 10K type strain sequencing project: providing services to taxonomists for standard genome sequencing and annotation.</title>
        <authorList>
            <consortium name="The Broad Institute Genomics Platform"/>
            <consortium name="The Broad Institute Genome Sequencing Center for Infectious Disease"/>
            <person name="Wu L."/>
            <person name="Ma J."/>
        </authorList>
    </citation>
    <scope>NUCLEOTIDE SEQUENCE [LARGE SCALE GENOMIC DNA]</scope>
    <source>
        <strain evidence="4 5">CGMCC 1.12237</strain>
    </source>
</reference>
<keyword evidence="5" id="KW-1185">Reference proteome</keyword>
<feature type="transmembrane region" description="Helical" evidence="2">
    <location>
        <begin position="115"/>
        <end position="133"/>
    </location>
</feature>
<dbReference type="AlphaFoldDB" id="A0ABD5R8P7"/>
<comment type="caution">
    <text evidence="4">The sequence shown here is derived from an EMBL/GenBank/DDBJ whole genome shotgun (WGS) entry which is preliminary data.</text>
</comment>
<feature type="transmembrane region" description="Helical" evidence="2">
    <location>
        <begin position="139"/>
        <end position="162"/>
    </location>
</feature>
<feature type="domain" description="DUF7344" evidence="3">
    <location>
        <begin position="13"/>
        <end position="90"/>
    </location>
</feature>
<evidence type="ECO:0000313" key="5">
    <source>
        <dbReference type="Proteomes" id="UP001596201"/>
    </source>
</evidence>
<feature type="region of interest" description="Disordered" evidence="1">
    <location>
        <begin position="39"/>
        <end position="58"/>
    </location>
</feature>
<organism evidence="4 5">
    <name type="scientific">Salinirubrum litoreum</name>
    <dbReference type="NCBI Taxonomy" id="1126234"/>
    <lineage>
        <taxon>Archaea</taxon>
        <taxon>Methanobacteriati</taxon>
        <taxon>Methanobacteriota</taxon>
        <taxon>Stenosarchaea group</taxon>
        <taxon>Halobacteria</taxon>
        <taxon>Halobacteriales</taxon>
        <taxon>Haloferacaceae</taxon>
        <taxon>Salinirubrum</taxon>
    </lineage>
</organism>
<dbReference type="RefSeq" id="WP_227228303.1">
    <property type="nucleotide sequence ID" value="NZ_JAJCVJ010000001.1"/>
</dbReference>
<evidence type="ECO:0000256" key="2">
    <source>
        <dbReference type="SAM" id="Phobius"/>
    </source>
</evidence>
<proteinExistence type="predicted"/>
<evidence type="ECO:0000259" key="3">
    <source>
        <dbReference type="Pfam" id="PF24035"/>
    </source>
</evidence>
<dbReference type="InterPro" id="IPR055768">
    <property type="entry name" value="DUF7344"/>
</dbReference>
<protein>
    <recommendedName>
        <fullName evidence="3">DUF7344 domain-containing protein</fullName>
    </recommendedName>
</protein>
<keyword evidence="2" id="KW-0472">Membrane</keyword>
<dbReference type="Gene3D" id="1.10.10.10">
    <property type="entry name" value="Winged helix-like DNA-binding domain superfamily/Winged helix DNA-binding domain"/>
    <property type="match status" value="1"/>
</dbReference>
<sequence length="183" mass="19835">MAVTDRLDESEVYDILRNDRRRFVIEHLKQSSGRATVGSLADQLASEESGESPPPKNVRQSVYVSLHQTHLPRLDEAGVVAYDPDSKEVELLDGADAVTVYMEVVEEYGLSTNELYVALSVLGLLSVLASLVAVPGFGWVAPTLVGAGFLAIIALTATYYAIQQGDGFFERFRRGDGRRSGGG</sequence>
<dbReference type="InterPro" id="IPR036388">
    <property type="entry name" value="WH-like_DNA-bd_sf"/>
</dbReference>
<dbReference type="Proteomes" id="UP001596201">
    <property type="component" value="Unassembled WGS sequence"/>
</dbReference>
<dbReference type="EMBL" id="JBHSKX010000001">
    <property type="protein sequence ID" value="MFC5366347.1"/>
    <property type="molecule type" value="Genomic_DNA"/>
</dbReference>
<accession>A0ABD5R8P7</accession>
<dbReference type="Pfam" id="PF24035">
    <property type="entry name" value="DUF7344"/>
    <property type="match status" value="1"/>
</dbReference>
<name>A0ABD5R8P7_9EURY</name>
<keyword evidence="2" id="KW-0812">Transmembrane</keyword>
<keyword evidence="2" id="KW-1133">Transmembrane helix</keyword>
<gene>
    <name evidence="4" type="ORF">ACFPJ5_05305</name>
</gene>